<keyword evidence="4" id="KW-0509">mRNA transport</keyword>
<dbReference type="Proteomes" id="UP001190700">
    <property type="component" value="Unassembled WGS sequence"/>
</dbReference>
<sequence>MVRVSVAMRDLYERIGRYAQALRIVNHELCELLTVAKLAANQATGAAPDRMRQQELTNKGRDLLQKTNGESPEMREQQATFLQLCHVEDLLRSYGQRAYLDVVNKMPRFSFLPREPQDVNRAVCDYQALTEPIKRVLPELVIVAAESLEMLRQQRTGHAGWGHAGGIREPEDMETQNKIKMLKNFGSKLHFAPDKMQRLAQL</sequence>
<evidence type="ECO:0000256" key="3">
    <source>
        <dbReference type="ARBA" id="ARBA00023242"/>
    </source>
</evidence>
<evidence type="ECO:0000256" key="4">
    <source>
        <dbReference type="RuleBase" id="RU364035"/>
    </source>
</evidence>
<dbReference type="GO" id="GO:0016973">
    <property type="term" value="P:poly(A)+ mRNA export from nucleus"/>
    <property type="evidence" value="ECO:0007669"/>
    <property type="project" value="TreeGrafter"/>
</dbReference>
<dbReference type="InterPro" id="IPR007231">
    <property type="entry name" value="Nucleoporin_int_Nup93/Nic96"/>
</dbReference>
<dbReference type="GO" id="GO:0006606">
    <property type="term" value="P:protein import into nucleus"/>
    <property type="evidence" value="ECO:0007669"/>
    <property type="project" value="TreeGrafter"/>
</dbReference>
<dbReference type="PANTHER" id="PTHR11225:SF4">
    <property type="entry name" value="NUCLEAR PORE COMPLEX PROTEIN NUP93"/>
    <property type="match status" value="1"/>
</dbReference>
<comment type="subcellular location">
    <subcellularLocation>
        <location evidence="1">Nucleus envelope</location>
    </subcellularLocation>
    <subcellularLocation>
        <location evidence="4">Nucleus</location>
        <location evidence="4">Nuclear pore complex</location>
    </subcellularLocation>
</comment>
<keyword evidence="4" id="KW-0906">Nuclear pore complex</keyword>
<accession>A0AAE0KW32</accession>
<dbReference type="AlphaFoldDB" id="A0AAE0KW32"/>
<comment type="similarity">
    <text evidence="2 4">Belongs to the nucleoporin interacting component (NIC) family.</text>
</comment>
<dbReference type="GO" id="GO:0005643">
    <property type="term" value="C:nuclear pore"/>
    <property type="evidence" value="ECO:0007669"/>
    <property type="project" value="UniProtKB-SubCell"/>
</dbReference>
<evidence type="ECO:0000313" key="6">
    <source>
        <dbReference type="Proteomes" id="UP001190700"/>
    </source>
</evidence>
<name>A0AAE0KW32_9CHLO</name>
<gene>
    <name evidence="5" type="ORF">CYMTET_28292</name>
</gene>
<keyword evidence="6" id="KW-1185">Reference proteome</keyword>
<keyword evidence="4" id="KW-0653">Protein transport</keyword>
<keyword evidence="4" id="KW-0811">Translocation</keyword>
<evidence type="ECO:0000256" key="1">
    <source>
        <dbReference type="ARBA" id="ARBA00004259"/>
    </source>
</evidence>
<keyword evidence="4" id="KW-0472">Membrane</keyword>
<evidence type="ECO:0000256" key="2">
    <source>
        <dbReference type="ARBA" id="ARBA00010186"/>
    </source>
</evidence>
<keyword evidence="4" id="KW-0813">Transport</keyword>
<dbReference type="EMBL" id="LGRX02015900">
    <property type="protein sequence ID" value="KAK3262877.1"/>
    <property type="molecule type" value="Genomic_DNA"/>
</dbReference>
<protein>
    <recommendedName>
        <fullName evidence="4">Nuclear pore protein</fullName>
    </recommendedName>
</protein>
<dbReference type="GO" id="GO:0017056">
    <property type="term" value="F:structural constituent of nuclear pore"/>
    <property type="evidence" value="ECO:0007669"/>
    <property type="project" value="InterPro"/>
</dbReference>
<proteinExistence type="inferred from homology"/>
<comment type="caution">
    <text evidence="5">The sequence shown here is derived from an EMBL/GenBank/DDBJ whole genome shotgun (WGS) entry which is preliminary data.</text>
</comment>
<keyword evidence="3 4" id="KW-0539">Nucleus</keyword>
<reference evidence="5 6" key="1">
    <citation type="journal article" date="2015" name="Genome Biol. Evol.">
        <title>Comparative Genomics of a Bacterivorous Green Alga Reveals Evolutionary Causalities and Consequences of Phago-Mixotrophic Mode of Nutrition.</title>
        <authorList>
            <person name="Burns J.A."/>
            <person name="Paasch A."/>
            <person name="Narechania A."/>
            <person name="Kim E."/>
        </authorList>
    </citation>
    <scope>NUCLEOTIDE SEQUENCE [LARGE SCALE GENOMIC DNA]</scope>
    <source>
        <strain evidence="5 6">PLY_AMNH</strain>
    </source>
</reference>
<organism evidence="5 6">
    <name type="scientific">Cymbomonas tetramitiformis</name>
    <dbReference type="NCBI Taxonomy" id="36881"/>
    <lineage>
        <taxon>Eukaryota</taxon>
        <taxon>Viridiplantae</taxon>
        <taxon>Chlorophyta</taxon>
        <taxon>Pyramimonadophyceae</taxon>
        <taxon>Pyramimonadales</taxon>
        <taxon>Pyramimonadaceae</taxon>
        <taxon>Cymbomonas</taxon>
    </lineage>
</organism>
<evidence type="ECO:0000313" key="5">
    <source>
        <dbReference type="EMBL" id="KAK3262877.1"/>
    </source>
</evidence>
<dbReference type="PANTHER" id="PTHR11225">
    <property type="entry name" value="NUCLEAR PORE COMPLEX PROTEIN NUP93 NUCLEOPORIN NUP93 DEAD EYE PROTEIN"/>
    <property type="match status" value="1"/>
</dbReference>
<dbReference type="Pfam" id="PF04097">
    <property type="entry name" value="Nic96"/>
    <property type="match status" value="1"/>
</dbReference>